<evidence type="ECO:0000256" key="1">
    <source>
        <dbReference type="SAM" id="SignalP"/>
    </source>
</evidence>
<dbReference type="EMBL" id="CADCTW010000074">
    <property type="protein sequence ID" value="CAA9312157.1"/>
    <property type="molecule type" value="Genomic_DNA"/>
</dbReference>
<protein>
    <recommendedName>
        <fullName evidence="3">DUF3108 domain-containing protein</fullName>
    </recommendedName>
</protein>
<feature type="signal peptide" evidence="1">
    <location>
        <begin position="1"/>
        <end position="30"/>
    </location>
</feature>
<evidence type="ECO:0000313" key="2">
    <source>
        <dbReference type="EMBL" id="CAA9312157.1"/>
    </source>
</evidence>
<reference evidence="2" key="1">
    <citation type="submission" date="2020-02" db="EMBL/GenBank/DDBJ databases">
        <authorList>
            <person name="Meier V. D."/>
        </authorList>
    </citation>
    <scope>NUCLEOTIDE SEQUENCE</scope>
    <source>
        <strain evidence="2">AVDCRST_MAG68</strain>
    </source>
</reference>
<name>A0A6J4KUV2_9BACT</name>
<gene>
    <name evidence="2" type="ORF">AVDCRST_MAG68-1423</name>
</gene>
<dbReference type="Pfam" id="PF11306">
    <property type="entry name" value="DUF3108"/>
    <property type="match status" value="1"/>
</dbReference>
<dbReference type="AlphaFoldDB" id="A0A6J4KUV2"/>
<proteinExistence type="predicted"/>
<dbReference type="InterPro" id="IPR021457">
    <property type="entry name" value="DUF3108"/>
</dbReference>
<evidence type="ECO:0008006" key="3">
    <source>
        <dbReference type="Google" id="ProtNLM"/>
    </source>
</evidence>
<sequence length="251" mass="28308">MKFISMGKLGRALAAAAGVAMLAAAGQADAPRHPYGPGERAEYRLKLAGVAVGRGSLEMTGVENVNGRPAYRTRMTVQGGIPGARVNDLYESWIDTAGLYSRRFHQQLHEVRYRRNRTYDFFPERRTWRRENGETGTLPTGQPLDDLSFLYHARTLPLTVGTTYTLRDYFKEDGNPVVLRVVRRETIEVPAGRFRTKVVRPVIRTRGLFGEGGQAEVYFTDDERHLVVMITSRVPLVGSLTMHLQSYRPPR</sequence>
<organism evidence="2">
    <name type="scientific">uncultured Gemmatimonadota bacterium</name>
    <dbReference type="NCBI Taxonomy" id="203437"/>
    <lineage>
        <taxon>Bacteria</taxon>
        <taxon>Pseudomonadati</taxon>
        <taxon>Gemmatimonadota</taxon>
        <taxon>environmental samples</taxon>
    </lineage>
</organism>
<feature type="chain" id="PRO_5026946952" description="DUF3108 domain-containing protein" evidence="1">
    <location>
        <begin position="31"/>
        <end position="251"/>
    </location>
</feature>
<accession>A0A6J4KUV2</accession>
<keyword evidence="1" id="KW-0732">Signal</keyword>